<comment type="caution">
    <text evidence="1">The sequence shown here is derived from an EMBL/GenBank/DDBJ whole genome shotgun (WGS) entry which is preliminary data.</text>
</comment>
<accession>A0A3S5FH80</accession>
<protein>
    <submittedName>
        <fullName evidence="1">Uncharacterized protein</fullName>
    </submittedName>
</protein>
<proteinExistence type="predicted"/>
<dbReference type="Proteomes" id="UP000784294">
    <property type="component" value="Unassembled WGS sequence"/>
</dbReference>
<reference evidence="1" key="1">
    <citation type="submission" date="2018-11" db="EMBL/GenBank/DDBJ databases">
        <authorList>
            <consortium name="Pathogen Informatics"/>
        </authorList>
    </citation>
    <scope>NUCLEOTIDE SEQUENCE</scope>
</reference>
<dbReference type="EMBL" id="CAAALY010276878">
    <property type="protein sequence ID" value="VEL42823.1"/>
    <property type="molecule type" value="Genomic_DNA"/>
</dbReference>
<sequence>MLARPTRARIDCNSICTTVFRVDGSGLSGPVEKRLDGRTTLMWLPAWLLFGASVNVHKATSPRVPLFFSPPGLCRKGPCLYVAMPTRWNEFAFFTDPVSLSCNLL</sequence>
<gene>
    <name evidence="1" type="ORF">PXEA_LOCUS36263</name>
</gene>
<evidence type="ECO:0000313" key="1">
    <source>
        <dbReference type="EMBL" id="VEL42823.1"/>
    </source>
</evidence>
<keyword evidence="2" id="KW-1185">Reference proteome</keyword>
<dbReference type="AlphaFoldDB" id="A0A3S5FH80"/>
<organism evidence="1 2">
    <name type="scientific">Protopolystoma xenopodis</name>
    <dbReference type="NCBI Taxonomy" id="117903"/>
    <lineage>
        <taxon>Eukaryota</taxon>
        <taxon>Metazoa</taxon>
        <taxon>Spiralia</taxon>
        <taxon>Lophotrochozoa</taxon>
        <taxon>Platyhelminthes</taxon>
        <taxon>Monogenea</taxon>
        <taxon>Polyopisthocotylea</taxon>
        <taxon>Polystomatidea</taxon>
        <taxon>Polystomatidae</taxon>
        <taxon>Protopolystoma</taxon>
    </lineage>
</organism>
<evidence type="ECO:0000313" key="2">
    <source>
        <dbReference type="Proteomes" id="UP000784294"/>
    </source>
</evidence>
<name>A0A3S5FH80_9PLAT</name>